<accession>A0A0A1U838</accession>
<dbReference type="Proteomes" id="UP000014680">
    <property type="component" value="Unassembled WGS sequence"/>
</dbReference>
<feature type="compositionally biased region" description="Basic and acidic residues" evidence="1">
    <location>
        <begin position="40"/>
        <end position="69"/>
    </location>
</feature>
<dbReference type="GeneID" id="14890088"/>
<keyword evidence="3" id="KW-1185">Reference proteome</keyword>
<proteinExistence type="predicted"/>
<dbReference type="RefSeq" id="XP_004257834.1">
    <property type="nucleotide sequence ID" value="XM_004257786.1"/>
</dbReference>
<evidence type="ECO:0000313" key="2">
    <source>
        <dbReference type="EMBL" id="ELP91063.1"/>
    </source>
</evidence>
<name>A0A0A1U838_ENTIV</name>
<evidence type="ECO:0000256" key="1">
    <source>
        <dbReference type="SAM" id="MobiDB-lite"/>
    </source>
</evidence>
<feature type="compositionally biased region" description="Basic residues" evidence="1">
    <location>
        <begin position="1"/>
        <end position="12"/>
    </location>
</feature>
<dbReference type="EMBL" id="KB206479">
    <property type="protein sequence ID" value="ELP91063.1"/>
    <property type="molecule type" value="Genomic_DNA"/>
</dbReference>
<sequence length="216" mass="24957">MPKFSKNNKRASFKKDKQVSHKKKEEKKVEEEEPEVADVSSKEEEKSSQSTQSEEKSKETSEEAPKEVEEKEADDDSSSEAPQDLQTDDKKEVNEEEKKEESFKHYQHFEDILYSKMTADEAHHQIVETIGDKDFNLFLDGKEIIVKDAKLQKFTTINPKLITEAVQVLKDINKKSTEADNTIDLFSKDKIIQLCFGCYTHKDSQPTFQFMFVSSC</sequence>
<dbReference type="VEuPathDB" id="AmoebaDB:EIN_267990"/>
<dbReference type="AlphaFoldDB" id="A0A0A1U838"/>
<protein>
    <submittedName>
        <fullName evidence="2">Uncharacterized protein</fullName>
    </submittedName>
</protein>
<organism evidence="2 3">
    <name type="scientific">Entamoeba invadens IP1</name>
    <dbReference type="NCBI Taxonomy" id="370355"/>
    <lineage>
        <taxon>Eukaryota</taxon>
        <taxon>Amoebozoa</taxon>
        <taxon>Evosea</taxon>
        <taxon>Archamoebae</taxon>
        <taxon>Mastigamoebida</taxon>
        <taxon>Entamoebidae</taxon>
        <taxon>Entamoeba</taxon>
    </lineage>
</organism>
<reference evidence="2 3" key="1">
    <citation type="submission" date="2012-10" db="EMBL/GenBank/DDBJ databases">
        <authorList>
            <person name="Zafar N."/>
            <person name="Inman J."/>
            <person name="Hall N."/>
            <person name="Lorenzi H."/>
            <person name="Caler E."/>
        </authorList>
    </citation>
    <scope>NUCLEOTIDE SEQUENCE [LARGE SCALE GENOMIC DNA]</scope>
    <source>
        <strain evidence="2 3">IP1</strain>
    </source>
</reference>
<gene>
    <name evidence="2" type="ORF">EIN_267990</name>
</gene>
<feature type="region of interest" description="Disordered" evidence="1">
    <location>
        <begin position="1"/>
        <end position="103"/>
    </location>
</feature>
<evidence type="ECO:0000313" key="3">
    <source>
        <dbReference type="Proteomes" id="UP000014680"/>
    </source>
</evidence>
<dbReference type="KEGG" id="eiv:EIN_267990"/>
<feature type="compositionally biased region" description="Basic and acidic residues" evidence="1">
    <location>
        <begin position="87"/>
        <end position="103"/>
    </location>
</feature>